<dbReference type="GO" id="GO:0031012">
    <property type="term" value="C:extracellular matrix"/>
    <property type="evidence" value="ECO:0007669"/>
    <property type="project" value="TreeGrafter"/>
</dbReference>
<dbReference type="SUPFAM" id="SSF82153">
    <property type="entry name" value="FAS1 domain"/>
    <property type="match status" value="1"/>
</dbReference>
<dbReference type="SMART" id="SM00554">
    <property type="entry name" value="FAS1"/>
    <property type="match status" value="1"/>
</dbReference>
<feature type="region of interest" description="Disordered" evidence="2">
    <location>
        <begin position="1"/>
        <end position="69"/>
    </location>
</feature>
<dbReference type="InterPro" id="IPR000782">
    <property type="entry name" value="FAS1_domain"/>
</dbReference>
<dbReference type="GO" id="GO:0005615">
    <property type="term" value="C:extracellular space"/>
    <property type="evidence" value="ECO:0007669"/>
    <property type="project" value="TreeGrafter"/>
</dbReference>
<reference evidence="4" key="1">
    <citation type="submission" date="2024-05" db="EMBL/GenBank/DDBJ databases">
        <authorList>
            <person name="Cai S.Y."/>
            <person name="Jin L.M."/>
            <person name="Li H.R."/>
        </authorList>
    </citation>
    <scope>NUCLEOTIDE SEQUENCE</scope>
    <source>
        <strain evidence="4">A5-74</strain>
    </source>
</reference>
<dbReference type="AlphaFoldDB" id="A0AAU8DWH5"/>
<dbReference type="PROSITE" id="PS50213">
    <property type="entry name" value="FAS1"/>
    <property type="match status" value="1"/>
</dbReference>
<dbReference type="GO" id="GO:0050839">
    <property type="term" value="F:cell adhesion molecule binding"/>
    <property type="evidence" value="ECO:0007669"/>
    <property type="project" value="TreeGrafter"/>
</dbReference>
<feature type="compositionally biased region" description="Low complexity" evidence="2">
    <location>
        <begin position="11"/>
        <end position="68"/>
    </location>
</feature>
<accession>A0AAU8DWH5</accession>
<evidence type="ECO:0000256" key="2">
    <source>
        <dbReference type="SAM" id="MobiDB-lite"/>
    </source>
</evidence>
<name>A0AAU8DWH5_9ACTN</name>
<dbReference type="PANTHER" id="PTHR10900:SF77">
    <property type="entry name" value="FI19380P1"/>
    <property type="match status" value="1"/>
</dbReference>
<dbReference type="InterPro" id="IPR050904">
    <property type="entry name" value="Adhesion/Biosynth-related"/>
</dbReference>
<organism evidence="4">
    <name type="scientific">Nakamurella sp. A5-74</name>
    <dbReference type="NCBI Taxonomy" id="3158264"/>
    <lineage>
        <taxon>Bacteria</taxon>
        <taxon>Bacillati</taxon>
        <taxon>Actinomycetota</taxon>
        <taxon>Actinomycetes</taxon>
        <taxon>Nakamurellales</taxon>
        <taxon>Nakamurellaceae</taxon>
        <taxon>Nakamurella</taxon>
    </lineage>
</organism>
<dbReference type="RefSeq" id="WP_353651356.1">
    <property type="nucleotide sequence ID" value="NZ_CP159218.1"/>
</dbReference>
<dbReference type="InterPro" id="IPR036378">
    <property type="entry name" value="FAS1_dom_sf"/>
</dbReference>
<dbReference type="FunFam" id="2.30.180.10:FF:000019">
    <property type="entry name" value="Cell surface lipoprotein"/>
    <property type="match status" value="1"/>
</dbReference>
<dbReference type="GO" id="GO:0007155">
    <property type="term" value="P:cell adhesion"/>
    <property type="evidence" value="ECO:0007669"/>
    <property type="project" value="TreeGrafter"/>
</dbReference>
<evidence type="ECO:0000313" key="4">
    <source>
        <dbReference type="EMBL" id="XCG65752.1"/>
    </source>
</evidence>
<evidence type="ECO:0000256" key="1">
    <source>
        <dbReference type="ARBA" id="ARBA00022729"/>
    </source>
</evidence>
<protein>
    <submittedName>
        <fullName evidence="4">Fasciclin domain-containing protein</fullName>
    </submittedName>
</protein>
<dbReference type="Pfam" id="PF02469">
    <property type="entry name" value="Fasciclin"/>
    <property type="match status" value="1"/>
</dbReference>
<keyword evidence="1" id="KW-0732">Signal</keyword>
<dbReference type="GO" id="GO:0030198">
    <property type="term" value="P:extracellular matrix organization"/>
    <property type="evidence" value="ECO:0007669"/>
    <property type="project" value="TreeGrafter"/>
</dbReference>
<sequence length="236" mass="23041">MFVTAACGSDTATTAGNTPAAAATTSAMASETGMSSPMESSGGMSSPMESSGGMSSPMESSGGMSSGSNDPAANLVGAGCAAYAEANPSGAGSVGGMATAKLAAAAAGNPLLTTLVAAVSGKLNPKVDLVDTLNSSEFTVFAPVDDAFKKLPAATVNTLKTDDKLLTKILTYHVIAGQLSPDQIVGTHKTLEGGEVTVTGSGDNLKVGDSTVICGGVKTANATVYLIDTVLSPPAA</sequence>
<dbReference type="EMBL" id="CP159218">
    <property type="protein sequence ID" value="XCG65752.1"/>
    <property type="molecule type" value="Genomic_DNA"/>
</dbReference>
<dbReference type="Gene3D" id="2.30.180.10">
    <property type="entry name" value="FAS1 domain"/>
    <property type="match status" value="1"/>
</dbReference>
<dbReference type="PANTHER" id="PTHR10900">
    <property type="entry name" value="PERIOSTIN-RELATED"/>
    <property type="match status" value="1"/>
</dbReference>
<feature type="domain" description="FAS1" evidence="3">
    <location>
        <begin position="99"/>
        <end position="231"/>
    </location>
</feature>
<gene>
    <name evidence="4" type="ORF">ABLG96_02705</name>
</gene>
<proteinExistence type="predicted"/>
<evidence type="ECO:0000259" key="3">
    <source>
        <dbReference type="PROSITE" id="PS50213"/>
    </source>
</evidence>